<dbReference type="AlphaFoldDB" id="A0A7S8E8I7"/>
<protein>
    <submittedName>
        <fullName evidence="2">Uncharacterized protein</fullName>
    </submittedName>
</protein>
<gene>
    <name evidence="2" type="ORF">G4Y79_22110</name>
</gene>
<reference evidence="2 3" key="1">
    <citation type="submission" date="2020-02" db="EMBL/GenBank/DDBJ databases">
        <authorList>
            <person name="Zheng R.K."/>
            <person name="Sun C.M."/>
        </authorList>
    </citation>
    <scope>NUCLEOTIDE SEQUENCE [LARGE SCALE GENOMIC DNA]</scope>
    <source>
        <strain evidence="3">rifampicinis</strain>
    </source>
</reference>
<evidence type="ECO:0000313" key="3">
    <source>
        <dbReference type="Proteomes" id="UP000594468"/>
    </source>
</evidence>
<keyword evidence="1" id="KW-0472">Membrane</keyword>
<feature type="transmembrane region" description="Helical" evidence="1">
    <location>
        <begin position="107"/>
        <end position="131"/>
    </location>
</feature>
<evidence type="ECO:0000256" key="1">
    <source>
        <dbReference type="SAM" id="Phobius"/>
    </source>
</evidence>
<accession>A0A7S8E8I7</accession>
<dbReference type="EMBL" id="CP062983">
    <property type="protein sequence ID" value="QPC82346.1"/>
    <property type="molecule type" value="Genomic_DNA"/>
</dbReference>
<name>A0A7S8E8I7_9CHLR</name>
<dbReference type="Gene3D" id="3.40.50.1820">
    <property type="entry name" value="alpha/beta hydrolase"/>
    <property type="match status" value="1"/>
</dbReference>
<keyword evidence="1" id="KW-1133">Transmembrane helix</keyword>
<sequence length="351" mass="38257">MYAYDHHSTPQNPITLLPDEVRPPYNTVAEHALQAAINAYRRKDWGDALLLLGEAVEADPRLQQDAYAIQLAGRLTGSDPTKALSLLAHPAERSQLIAMLQRRRAHYLPAINTITMVFISIGIALAGLYALSAWLPHIQSVIAEVNTPPQVEVYTQMVGDVAFDVYVPEGQPSDPGWPMLVLLGDPMLSGNDLLPHFLVANDRSVVYVIPHLPKQPTEMSLSILHEMIAKTENIYPTALDSVVLYGFGEGGDLATLYARRYPNIAAGAVTSGSTLVHAPAPNGAKLLVMLGDQDSLYTSSGDGQSFSFLDANEWQDSLPYLLLEGIGHEIDPQQVDFALEFVSDIHADALE</sequence>
<dbReference type="KEGG" id="pmet:G4Y79_22110"/>
<dbReference type="SUPFAM" id="SSF53474">
    <property type="entry name" value="alpha/beta-Hydrolases"/>
    <property type="match status" value="1"/>
</dbReference>
<keyword evidence="1" id="KW-0812">Transmembrane</keyword>
<dbReference type="InterPro" id="IPR029058">
    <property type="entry name" value="AB_hydrolase_fold"/>
</dbReference>
<proteinExistence type="predicted"/>
<organism evidence="2 3">
    <name type="scientific">Phototrophicus methaneseepsis</name>
    <dbReference type="NCBI Taxonomy" id="2710758"/>
    <lineage>
        <taxon>Bacteria</taxon>
        <taxon>Bacillati</taxon>
        <taxon>Chloroflexota</taxon>
        <taxon>Candidatus Thermofontia</taxon>
        <taxon>Phototrophicales</taxon>
        <taxon>Phototrophicaceae</taxon>
        <taxon>Phototrophicus</taxon>
    </lineage>
</organism>
<dbReference type="Proteomes" id="UP000594468">
    <property type="component" value="Chromosome"/>
</dbReference>
<dbReference type="RefSeq" id="WP_195170415.1">
    <property type="nucleotide sequence ID" value="NZ_CP062983.1"/>
</dbReference>
<keyword evidence="3" id="KW-1185">Reference proteome</keyword>
<evidence type="ECO:0000313" key="2">
    <source>
        <dbReference type="EMBL" id="QPC82346.1"/>
    </source>
</evidence>